<dbReference type="FunFam" id="3.40.605.10:FF:000063">
    <property type="entry name" value="Succinate-semialdehyde dehydrogenase, mitochondrial"/>
    <property type="match status" value="1"/>
</dbReference>
<dbReference type="PROSITE" id="PS50088">
    <property type="entry name" value="ANK_REPEAT"/>
    <property type="match status" value="2"/>
</dbReference>
<dbReference type="InterPro" id="IPR036770">
    <property type="entry name" value="Ankyrin_rpt-contain_sf"/>
</dbReference>
<feature type="repeat" description="ANK" evidence="2">
    <location>
        <begin position="922"/>
        <end position="954"/>
    </location>
</feature>
<dbReference type="AlphaFoldDB" id="A0A1V6YVN8"/>
<reference evidence="6" key="1">
    <citation type="journal article" date="2017" name="Nat. Microbiol.">
        <title>Global analysis of biosynthetic gene clusters reveals vast potential of secondary metabolite production in Penicillium species.</title>
        <authorList>
            <person name="Nielsen J.C."/>
            <person name="Grijseels S."/>
            <person name="Prigent S."/>
            <person name="Ji B."/>
            <person name="Dainat J."/>
            <person name="Nielsen K.F."/>
            <person name="Frisvad J.C."/>
            <person name="Workman M."/>
            <person name="Nielsen J."/>
        </authorList>
    </citation>
    <scope>NUCLEOTIDE SEQUENCE [LARGE SCALE GENOMIC DNA]</scope>
    <source>
        <strain evidence="6">IBT 13039</strain>
    </source>
</reference>
<dbReference type="GO" id="GO:0009450">
    <property type="term" value="P:gamma-aminobutyric acid catabolic process"/>
    <property type="evidence" value="ECO:0007669"/>
    <property type="project" value="TreeGrafter"/>
</dbReference>
<evidence type="ECO:0000256" key="1">
    <source>
        <dbReference type="ARBA" id="ARBA00023002"/>
    </source>
</evidence>
<dbReference type="PROSITE" id="PS50011">
    <property type="entry name" value="PROTEIN_KINASE_DOM"/>
    <property type="match status" value="1"/>
</dbReference>
<dbReference type="InterPro" id="IPR016162">
    <property type="entry name" value="Ald_DH_N"/>
</dbReference>
<dbReference type="SUPFAM" id="SSF48403">
    <property type="entry name" value="Ankyrin repeat"/>
    <property type="match status" value="1"/>
</dbReference>
<dbReference type="PROSITE" id="PS50297">
    <property type="entry name" value="ANK_REP_REGION"/>
    <property type="match status" value="1"/>
</dbReference>
<proteinExistence type="predicted"/>
<dbReference type="InterPro" id="IPR000719">
    <property type="entry name" value="Prot_kinase_dom"/>
</dbReference>
<evidence type="ECO:0000259" key="4">
    <source>
        <dbReference type="PROSITE" id="PS50011"/>
    </source>
</evidence>
<gene>
    <name evidence="5" type="ORF">PENNAL_c0010G02675</name>
</gene>
<feature type="repeat" description="ANK" evidence="2">
    <location>
        <begin position="964"/>
        <end position="990"/>
    </location>
</feature>
<sequence length="1154" mass="127806">MSHTVPQLRDKSLFIGKCHINAYVAKVLTMDNQIRPPTRSSEHAQNSTQKDTERAIKAASDAFPLISQDASTRKVSTAVNLDDLATLITWGNGKPFTEAQGEVKYAAASIELFSEEAPRLYADTISVSITNGRVLTVKEPVGVCGLITPWNFPAAMITRKIGPALTAGCTVVTKSPGKTPFTANALLALAVRAGIPNGVVNIVTALRNTSEVGHTLTTHPDIKKAQVGVVLYHSLAALAAKYPNWIQNLGGKNKGTYIAFDTPDSNTLKKMRELGINIGSCGVQTVRLRPMPIFEEAHIAPLLAAFGIIPADVYPSVTLASPSLRHTLFLDAKIDTVAGRRPQKITPALPLLVFLFVASQMSFEDIQSDLKKETYHYDTPEAFIPYESVQKIWAGDRLEQFLKIRDPSLDDDVADRRRDKNILDFTRQELERDSFLRDTNLAGHFVTHRWSYFPVVLNENEKDEENEEDSYGENYRLPLFREDHVLRQGGYGEVTKEIIPPNHIILGHLSDDIGIPKAPHPVKLIVARKRFFPRANSDLEVRLLKLLRSSLSSHKQIVSNLAIFKIRHEWNIIMPWADMDLEDFLAGGYKEMQSTPTAPRLDDLIEESRKVASAIHFLHENLQLESEWEEFRHLAICHADLKPRNILVFKREGFSTGVWRISDFGVSRVARRALSETRRRGSGYTTSLNDHSPKGGAYQAPEAHTQRRSDVWSFGCILVRVFALGLDPASLPELDESRRKPLVGRVLDDSFYQKDPPALHPSIEAWLQSLPAQYHTSHTLGFLKKMQKLIGSMLQIDYHQRSSAHEVRSDLHALHSSGLSRMSIHSPASTETYQGTDNGIDPLHPSAPVEGVGVLVTVIKSGTIDNVRQALRGNVDVEQCDQGERPLIHAIEVTNPAKIRALSEYQRKFHNRNLNVRVPSSKGKTPLYLAICKGDVDTVEAVIDADIGPDSNADTNTLLNELCDDKTPLMQAAFLGHTGVVSLLLERGADHRICVQQEKLNCLHYGVKFGNHAKEDVIGAFKHKMIFDQLPPDMPVNTGGNPPKGAAYVTPMMMHIRLALNGSYSSLESDSLWGRKFKALLDGGASVKRTYDAGTPLEMSPLEIAVMQNNLLVVKALAGAGATLPVGYSVPHGTSNHIKKLLKNVKREHPVAGH</sequence>
<keyword evidence="1" id="KW-0560">Oxidoreductase</keyword>
<dbReference type="GO" id="GO:0005737">
    <property type="term" value="C:cytoplasm"/>
    <property type="evidence" value="ECO:0007669"/>
    <property type="project" value="TreeGrafter"/>
</dbReference>
<dbReference type="Pfam" id="PF00171">
    <property type="entry name" value="Aldedh"/>
    <property type="match status" value="1"/>
</dbReference>
<dbReference type="Proteomes" id="UP000191691">
    <property type="component" value="Unassembled WGS sequence"/>
</dbReference>
<dbReference type="GO" id="GO:0004672">
    <property type="term" value="F:protein kinase activity"/>
    <property type="evidence" value="ECO:0007669"/>
    <property type="project" value="InterPro"/>
</dbReference>
<dbReference type="Gene3D" id="1.25.40.20">
    <property type="entry name" value="Ankyrin repeat-containing domain"/>
    <property type="match status" value="1"/>
</dbReference>
<feature type="domain" description="Protein kinase" evidence="4">
    <location>
        <begin position="480"/>
        <end position="815"/>
    </location>
</feature>
<dbReference type="InterPro" id="IPR015590">
    <property type="entry name" value="Aldehyde_DH_dom"/>
</dbReference>
<dbReference type="InterPro" id="IPR011009">
    <property type="entry name" value="Kinase-like_dom_sf"/>
</dbReference>
<evidence type="ECO:0000313" key="6">
    <source>
        <dbReference type="Proteomes" id="UP000191691"/>
    </source>
</evidence>
<dbReference type="Pfam" id="PF00069">
    <property type="entry name" value="Pkinase"/>
    <property type="match status" value="1"/>
</dbReference>
<dbReference type="EMBL" id="MOOB01000010">
    <property type="protein sequence ID" value="OQE91252.1"/>
    <property type="molecule type" value="Genomic_DNA"/>
</dbReference>
<dbReference type="PROSITE" id="PS00108">
    <property type="entry name" value="PROTEIN_KINASE_ST"/>
    <property type="match status" value="1"/>
</dbReference>
<keyword evidence="2" id="KW-0040">ANK repeat</keyword>
<dbReference type="InterPro" id="IPR050740">
    <property type="entry name" value="Aldehyde_DH_Superfamily"/>
</dbReference>
<dbReference type="Gene3D" id="3.40.605.10">
    <property type="entry name" value="Aldehyde Dehydrogenase, Chain A, domain 1"/>
    <property type="match status" value="1"/>
</dbReference>
<dbReference type="InterPro" id="IPR016161">
    <property type="entry name" value="Ald_DH/histidinol_DH"/>
</dbReference>
<feature type="region of interest" description="Disordered" evidence="3">
    <location>
        <begin position="680"/>
        <end position="699"/>
    </location>
</feature>
<name>A0A1V6YVN8_PENNA</name>
<dbReference type="Pfam" id="PF00023">
    <property type="entry name" value="Ank"/>
    <property type="match status" value="1"/>
</dbReference>
<evidence type="ECO:0000256" key="2">
    <source>
        <dbReference type="PROSITE-ProRule" id="PRU00023"/>
    </source>
</evidence>
<accession>A0A1V6YVN8</accession>
<dbReference type="InterPro" id="IPR008271">
    <property type="entry name" value="Ser/Thr_kinase_AS"/>
</dbReference>
<dbReference type="Gene3D" id="1.10.510.10">
    <property type="entry name" value="Transferase(Phosphotransferase) domain 1"/>
    <property type="match status" value="1"/>
</dbReference>
<protein>
    <recommendedName>
        <fullName evidence="4">Protein kinase domain-containing protein</fullName>
    </recommendedName>
</protein>
<dbReference type="SMART" id="SM00220">
    <property type="entry name" value="S_TKc"/>
    <property type="match status" value="1"/>
</dbReference>
<dbReference type="PANTHER" id="PTHR43353:SF5">
    <property type="entry name" value="SUCCINATE-SEMIALDEHYDE DEHYDROGENASE, MITOCHONDRIAL"/>
    <property type="match status" value="1"/>
</dbReference>
<dbReference type="SUPFAM" id="SSF53720">
    <property type="entry name" value="ALDH-like"/>
    <property type="match status" value="1"/>
</dbReference>
<dbReference type="SUPFAM" id="SSF56112">
    <property type="entry name" value="Protein kinase-like (PK-like)"/>
    <property type="match status" value="1"/>
</dbReference>
<evidence type="ECO:0000256" key="3">
    <source>
        <dbReference type="SAM" id="MobiDB-lite"/>
    </source>
</evidence>
<dbReference type="GO" id="GO:0004777">
    <property type="term" value="F:succinate-semialdehyde dehydrogenase (NAD+) activity"/>
    <property type="evidence" value="ECO:0007669"/>
    <property type="project" value="TreeGrafter"/>
</dbReference>
<keyword evidence="6" id="KW-1185">Reference proteome</keyword>
<organism evidence="5 6">
    <name type="scientific">Penicillium nalgiovense</name>
    <dbReference type="NCBI Taxonomy" id="60175"/>
    <lineage>
        <taxon>Eukaryota</taxon>
        <taxon>Fungi</taxon>
        <taxon>Dikarya</taxon>
        <taxon>Ascomycota</taxon>
        <taxon>Pezizomycotina</taxon>
        <taxon>Eurotiomycetes</taxon>
        <taxon>Eurotiomycetidae</taxon>
        <taxon>Eurotiales</taxon>
        <taxon>Aspergillaceae</taxon>
        <taxon>Penicillium</taxon>
    </lineage>
</organism>
<dbReference type="GO" id="GO:0005524">
    <property type="term" value="F:ATP binding"/>
    <property type="evidence" value="ECO:0007669"/>
    <property type="project" value="InterPro"/>
</dbReference>
<evidence type="ECO:0000313" key="5">
    <source>
        <dbReference type="EMBL" id="OQE91252.1"/>
    </source>
</evidence>
<dbReference type="Pfam" id="PF12796">
    <property type="entry name" value="Ank_2"/>
    <property type="match status" value="1"/>
</dbReference>
<comment type="caution">
    <text evidence="5">The sequence shown here is derived from an EMBL/GenBank/DDBJ whole genome shotgun (WGS) entry which is preliminary data.</text>
</comment>
<dbReference type="PANTHER" id="PTHR43353">
    <property type="entry name" value="SUCCINATE-SEMIALDEHYDE DEHYDROGENASE, MITOCHONDRIAL"/>
    <property type="match status" value="1"/>
</dbReference>
<dbReference type="STRING" id="60175.A0A1V6YVN8"/>
<dbReference type="SMART" id="SM00248">
    <property type="entry name" value="ANK"/>
    <property type="match status" value="4"/>
</dbReference>
<dbReference type="InterPro" id="IPR002110">
    <property type="entry name" value="Ankyrin_rpt"/>
</dbReference>